<dbReference type="Gene3D" id="3.20.20.80">
    <property type="entry name" value="Glycosidases"/>
    <property type="match status" value="1"/>
</dbReference>
<proteinExistence type="inferred from homology"/>
<dbReference type="OrthoDB" id="550577at2759"/>
<dbReference type="SUPFAM" id="SSF51445">
    <property type="entry name" value="(Trans)glycosidases"/>
    <property type="match status" value="1"/>
</dbReference>
<evidence type="ECO:0000256" key="3">
    <source>
        <dbReference type="ARBA" id="ARBA00001923"/>
    </source>
</evidence>
<organism evidence="17 18">
    <name type="scientific">Penaeus vannamei</name>
    <name type="common">Whiteleg shrimp</name>
    <name type="synonym">Litopenaeus vannamei</name>
    <dbReference type="NCBI Taxonomy" id="6689"/>
    <lineage>
        <taxon>Eukaryota</taxon>
        <taxon>Metazoa</taxon>
        <taxon>Ecdysozoa</taxon>
        <taxon>Arthropoda</taxon>
        <taxon>Crustacea</taxon>
        <taxon>Multicrustacea</taxon>
        <taxon>Malacostraca</taxon>
        <taxon>Eumalacostraca</taxon>
        <taxon>Eucarida</taxon>
        <taxon>Decapoda</taxon>
        <taxon>Dendrobranchiata</taxon>
        <taxon>Penaeoidea</taxon>
        <taxon>Penaeidae</taxon>
        <taxon>Penaeus</taxon>
    </lineage>
</organism>
<comment type="subunit">
    <text evidence="5">Monomer.</text>
</comment>
<evidence type="ECO:0000259" key="16">
    <source>
        <dbReference type="SMART" id="SM00632"/>
    </source>
</evidence>
<dbReference type="Pfam" id="PF02806">
    <property type="entry name" value="Alpha-amylase_C"/>
    <property type="match status" value="1"/>
</dbReference>
<keyword evidence="10" id="KW-0106">Calcium</keyword>
<keyword evidence="11" id="KW-1015">Disulfide bond</keyword>
<evidence type="ECO:0000256" key="5">
    <source>
        <dbReference type="ARBA" id="ARBA00011245"/>
    </source>
</evidence>
<protein>
    <recommendedName>
        <fullName evidence="6">alpha-amylase</fullName>
        <ecNumber evidence="6">3.2.1.1</ecNumber>
    </recommendedName>
</protein>
<dbReference type="STRING" id="6689.A0A3R7MM59"/>
<dbReference type="SMART" id="SM00632">
    <property type="entry name" value="Aamy_C"/>
    <property type="match status" value="1"/>
</dbReference>
<keyword evidence="9" id="KW-0378">Hydrolase</keyword>
<dbReference type="InterPro" id="IPR017853">
    <property type="entry name" value="GH"/>
</dbReference>
<evidence type="ECO:0000256" key="6">
    <source>
        <dbReference type="ARBA" id="ARBA00012595"/>
    </source>
</evidence>
<evidence type="ECO:0000256" key="13">
    <source>
        <dbReference type="ARBA" id="ARBA00023277"/>
    </source>
</evidence>
<dbReference type="GO" id="GO:0004556">
    <property type="term" value="F:alpha-amylase activity"/>
    <property type="evidence" value="ECO:0007669"/>
    <property type="project" value="UniProtKB-EC"/>
</dbReference>
<dbReference type="Proteomes" id="UP000283509">
    <property type="component" value="Unassembled WGS sequence"/>
</dbReference>
<keyword evidence="7" id="KW-0479">Metal-binding</keyword>
<name>A0A3R7MM59_PENVA</name>
<evidence type="ECO:0000256" key="10">
    <source>
        <dbReference type="ARBA" id="ARBA00022837"/>
    </source>
</evidence>
<dbReference type="AlphaFoldDB" id="A0A3R7MM59"/>
<reference evidence="17 18" key="2">
    <citation type="submission" date="2019-01" db="EMBL/GenBank/DDBJ databases">
        <title>The decoding of complex shrimp genome reveals the adaptation for benthos swimmer, frequently molting mechanism and breeding impact on genome.</title>
        <authorList>
            <person name="Sun Y."/>
            <person name="Gao Y."/>
            <person name="Yu Y."/>
        </authorList>
    </citation>
    <scope>NUCLEOTIDE SEQUENCE [LARGE SCALE GENOMIC DNA]</scope>
    <source>
        <tissue evidence="17">Muscle</tissue>
    </source>
</reference>
<comment type="cofactor">
    <cofactor evidence="3">
        <name>chloride</name>
        <dbReference type="ChEBI" id="CHEBI:17996"/>
    </cofactor>
</comment>
<dbReference type="InterPro" id="IPR006048">
    <property type="entry name" value="A-amylase/branching_C"/>
</dbReference>
<evidence type="ECO:0000256" key="2">
    <source>
        <dbReference type="ARBA" id="ARBA00001913"/>
    </source>
</evidence>
<keyword evidence="15" id="KW-0812">Transmembrane</keyword>
<evidence type="ECO:0000256" key="12">
    <source>
        <dbReference type="ARBA" id="ARBA00023214"/>
    </source>
</evidence>
<keyword evidence="18" id="KW-1185">Reference proteome</keyword>
<feature type="transmembrane region" description="Helical" evidence="15">
    <location>
        <begin position="224"/>
        <end position="245"/>
    </location>
</feature>
<reference evidence="17 18" key="1">
    <citation type="submission" date="2018-04" db="EMBL/GenBank/DDBJ databases">
        <authorList>
            <person name="Zhang X."/>
            <person name="Yuan J."/>
            <person name="Li F."/>
            <person name="Xiang J."/>
        </authorList>
    </citation>
    <scope>NUCLEOTIDE SEQUENCE [LARGE SCALE GENOMIC DNA]</scope>
    <source>
        <tissue evidence="17">Muscle</tissue>
    </source>
</reference>
<evidence type="ECO:0000256" key="15">
    <source>
        <dbReference type="SAM" id="Phobius"/>
    </source>
</evidence>
<evidence type="ECO:0000256" key="8">
    <source>
        <dbReference type="ARBA" id="ARBA00022729"/>
    </source>
</evidence>
<keyword evidence="14" id="KW-0326">Glycosidase</keyword>
<evidence type="ECO:0000256" key="1">
    <source>
        <dbReference type="ARBA" id="ARBA00000548"/>
    </source>
</evidence>
<keyword evidence="12" id="KW-0868">Chloride</keyword>
<evidence type="ECO:0000256" key="4">
    <source>
        <dbReference type="ARBA" id="ARBA00008061"/>
    </source>
</evidence>
<evidence type="ECO:0000256" key="9">
    <source>
        <dbReference type="ARBA" id="ARBA00022801"/>
    </source>
</evidence>
<dbReference type="GO" id="GO:0046872">
    <property type="term" value="F:metal ion binding"/>
    <property type="evidence" value="ECO:0007669"/>
    <property type="project" value="UniProtKB-KW"/>
</dbReference>
<evidence type="ECO:0000256" key="11">
    <source>
        <dbReference type="ARBA" id="ARBA00023157"/>
    </source>
</evidence>
<gene>
    <name evidence="17" type="ORF">C7M84_014655</name>
</gene>
<feature type="domain" description="Alpha-amylase C-terminal" evidence="16">
    <location>
        <begin position="98"/>
        <end position="186"/>
    </location>
</feature>
<keyword evidence="8" id="KW-0732">Signal</keyword>
<dbReference type="PANTHER" id="PTHR43447">
    <property type="entry name" value="ALPHA-AMYLASE"/>
    <property type="match status" value="1"/>
</dbReference>
<evidence type="ECO:0000313" key="18">
    <source>
        <dbReference type="Proteomes" id="UP000283509"/>
    </source>
</evidence>
<keyword evidence="13" id="KW-0119">Carbohydrate metabolism</keyword>
<comment type="caution">
    <text evidence="17">The sequence shown here is derived from an EMBL/GenBank/DDBJ whole genome shotgun (WGS) entry which is preliminary data.</text>
</comment>
<dbReference type="EC" id="3.2.1.1" evidence="6"/>
<evidence type="ECO:0000256" key="14">
    <source>
        <dbReference type="ARBA" id="ARBA00023295"/>
    </source>
</evidence>
<evidence type="ECO:0000256" key="7">
    <source>
        <dbReference type="ARBA" id="ARBA00022723"/>
    </source>
</evidence>
<comment type="catalytic activity">
    <reaction evidence="1">
        <text>Endohydrolysis of (1-&gt;4)-alpha-D-glucosidic linkages in polysaccharides containing three or more (1-&gt;4)-alpha-linked D-glucose units.</text>
        <dbReference type="EC" id="3.2.1.1"/>
    </reaction>
</comment>
<sequence length="246" mass="27542">MILTFRVSKWYKMATAYMLAWPYGYTRVMSSYYWDQWWENGQDKNDWIGPPHDGSFNIISPSFNADGSCGNGWICEHRWRQIYNMVEFRNVAHGTDMNDWWDNGSNQIAFCRGNKGFLAINNDGWDLKETLQTCLPAGTYCDVISGSKDGGSCTGKSVTVGGDGKAYIEITTMEDDGVLAIHANSKLPSHGVVLHLCPWFSILLGVCIQWTRIIRLLRTSSYDLAWVFNSLPAGAAGVVAISMILP</sequence>
<evidence type="ECO:0000313" key="17">
    <source>
        <dbReference type="EMBL" id="ROT85412.1"/>
    </source>
</evidence>
<dbReference type="SUPFAM" id="SSF51011">
    <property type="entry name" value="Glycosyl hydrolase domain"/>
    <property type="match status" value="1"/>
</dbReference>
<dbReference type="GO" id="GO:0005975">
    <property type="term" value="P:carbohydrate metabolic process"/>
    <property type="evidence" value="ECO:0007669"/>
    <property type="project" value="InterPro"/>
</dbReference>
<dbReference type="InterPro" id="IPR013780">
    <property type="entry name" value="Glyco_hydro_b"/>
</dbReference>
<comment type="similarity">
    <text evidence="4">Belongs to the glycosyl hydrolase 13 family.</text>
</comment>
<dbReference type="FunFam" id="2.60.40.1180:FF:000020">
    <property type="entry name" value="Pancreatic alpha-amylase"/>
    <property type="match status" value="1"/>
</dbReference>
<dbReference type="EMBL" id="QCYY01000283">
    <property type="protein sequence ID" value="ROT85412.1"/>
    <property type="molecule type" value="Genomic_DNA"/>
</dbReference>
<accession>A0A3R7MM59</accession>
<dbReference type="Gene3D" id="2.60.40.1180">
    <property type="entry name" value="Golgi alpha-mannosidase II"/>
    <property type="match status" value="1"/>
</dbReference>
<comment type="cofactor">
    <cofactor evidence="2">
        <name>Ca(2+)</name>
        <dbReference type="ChEBI" id="CHEBI:29108"/>
    </cofactor>
</comment>
<keyword evidence="15" id="KW-1133">Transmembrane helix</keyword>
<dbReference type="InterPro" id="IPR031319">
    <property type="entry name" value="A-amylase_C"/>
</dbReference>
<keyword evidence="15" id="KW-0472">Membrane</keyword>
<feature type="transmembrane region" description="Helical" evidence="15">
    <location>
        <begin position="192"/>
        <end position="212"/>
    </location>
</feature>